<keyword evidence="2 5" id="KW-0812">Transmembrane</keyword>
<evidence type="ECO:0000256" key="4">
    <source>
        <dbReference type="ARBA" id="ARBA00023136"/>
    </source>
</evidence>
<dbReference type="GO" id="GO:0016740">
    <property type="term" value="F:transferase activity"/>
    <property type="evidence" value="ECO:0007669"/>
    <property type="project" value="UniProtKB-KW"/>
</dbReference>
<dbReference type="GO" id="GO:0016020">
    <property type="term" value="C:membrane"/>
    <property type="evidence" value="ECO:0007669"/>
    <property type="project" value="UniProtKB-SubCell"/>
</dbReference>
<reference evidence="7" key="1">
    <citation type="journal article" date="2016" name="Genome Announc.">
        <title>Genome sequences of three species of Hanseniaspora isolated from spontaneous wine fermentations.</title>
        <authorList>
            <person name="Sternes P.R."/>
            <person name="Lee D."/>
            <person name="Kutyna D.R."/>
            <person name="Borneman A.R."/>
        </authorList>
    </citation>
    <scope>NUCLEOTIDE SEQUENCE [LARGE SCALE GENOMIC DNA]</scope>
    <source>
        <strain evidence="7">AWRI3580</strain>
    </source>
</reference>
<feature type="transmembrane region" description="Helical" evidence="5">
    <location>
        <begin position="387"/>
        <end position="405"/>
    </location>
</feature>
<feature type="transmembrane region" description="Helical" evidence="5">
    <location>
        <begin position="251"/>
        <end position="267"/>
    </location>
</feature>
<dbReference type="InterPro" id="IPR021149">
    <property type="entry name" value="OligosaccharylTrfase_OST3/OST6"/>
</dbReference>
<dbReference type="OrthoDB" id="67566at2759"/>
<evidence type="ECO:0000313" key="7">
    <source>
        <dbReference type="Proteomes" id="UP000095358"/>
    </source>
</evidence>
<keyword evidence="4 5" id="KW-0472">Membrane</keyword>
<proteinExistence type="predicted"/>
<organism evidence="6 7">
    <name type="scientific">Hanseniaspora uvarum</name>
    <name type="common">Yeast</name>
    <name type="synonym">Kloeckera apiculata</name>
    <dbReference type="NCBI Taxonomy" id="29833"/>
    <lineage>
        <taxon>Eukaryota</taxon>
        <taxon>Fungi</taxon>
        <taxon>Dikarya</taxon>
        <taxon>Ascomycota</taxon>
        <taxon>Saccharomycotina</taxon>
        <taxon>Saccharomycetes</taxon>
        <taxon>Saccharomycodales</taxon>
        <taxon>Saccharomycodaceae</taxon>
        <taxon>Hanseniaspora</taxon>
    </lineage>
</organism>
<feature type="transmembrane region" description="Helical" evidence="5">
    <location>
        <begin position="295"/>
        <end position="317"/>
    </location>
</feature>
<evidence type="ECO:0000256" key="2">
    <source>
        <dbReference type="ARBA" id="ARBA00022692"/>
    </source>
</evidence>
<evidence type="ECO:0000313" key="6">
    <source>
        <dbReference type="EMBL" id="OEJ91694.1"/>
    </source>
</evidence>
<comment type="caution">
    <text evidence="6">The sequence shown here is derived from an EMBL/GenBank/DDBJ whole genome shotgun (WGS) entry which is preliminary data.</text>
</comment>
<dbReference type="Pfam" id="PF04756">
    <property type="entry name" value="OST3_OST6"/>
    <property type="match status" value="1"/>
</dbReference>
<dbReference type="AlphaFoldDB" id="A0A1E5RXP4"/>
<name>A0A1E5RXP4_HANUV</name>
<comment type="subcellular location">
    <subcellularLocation>
        <location evidence="1">Membrane</location>
        <topology evidence="1">Multi-pass membrane protein</topology>
    </subcellularLocation>
</comment>
<evidence type="ECO:0000256" key="5">
    <source>
        <dbReference type="SAM" id="Phobius"/>
    </source>
</evidence>
<dbReference type="EMBL" id="LPNN01000002">
    <property type="protein sequence ID" value="OEJ91694.1"/>
    <property type="molecule type" value="Genomic_DNA"/>
</dbReference>
<feature type="transmembrane region" description="Helical" evidence="5">
    <location>
        <begin position="343"/>
        <end position="367"/>
    </location>
</feature>
<evidence type="ECO:0000256" key="1">
    <source>
        <dbReference type="ARBA" id="ARBA00004141"/>
    </source>
</evidence>
<evidence type="ECO:0000256" key="3">
    <source>
        <dbReference type="ARBA" id="ARBA00022989"/>
    </source>
</evidence>
<gene>
    <name evidence="6" type="ORF">AWRI3580_g795</name>
</gene>
<dbReference type="STRING" id="29833.A0A1E5RXP4"/>
<dbReference type="VEuPathDB" id="FungiDB:AWRI3580_g795"/>
<protein>
    <submittedName>
        <fullName evidence="6">Dolichyl-diphosphooligosaccharide--protein glycosyltransferase subunit OST6</fullName>
    </submittedName>
</protein>
<keyword evidence="7" id="KW-1185">Reference proteome</keyword>
<accession>A0A1E5RXP4</accession>
<sequence length="425" mass="50433">MTTHYSLIYLYNSDDDNEFANVHDYVSTELRSFSRNMLDTRHNIINRNCYETNGLDDLDNEYEFEDLNVGEIRETGLFFIDNILQCQENIKSLTFIVDLKNIELNDIEILSDSKNRLIIFPPTINLHDYHKQKYQIQSSMFWDDNGINDEDNLSLLLEELDYDETNEQTQVTVEKQLSGAELFEKFVNESKFSILGSEYVDEVVFYEYEDLHLNNILDNFNDWRFKLWDYLARTLVIYINIPSSMQEQTNIFLYYFAIFFAILIVLKKKVLPYITKKENDNSETSEEDSKSGKQILFMLILFSFMIIISSITGYQFVKLNSIVLLVRDEKTNDLVYFAGTFNWQFGIESVIISVIYIILVYMMLLILKKSREMDTVEERKDETKYEILLNLLSMLIVLYLIKFVSHDMLTMKIFKSIKYYNSYAY</sequence>
<keyword evidence="6" id="KW-0808">Transferase</keyword>
<dbReference type="Proteomes" id="UP000095358">
    <property type="component" value="Unassembled WGS sequence"/>
</dbReference>
<keyword evidence="3 5" id="KW-1133">Transmembrane helix</keyword>